<evidence type="ECO:0000313" key="2">
    <source>
        <dbReference type="Proteomes" id="UP000092460"/>
    </source>
</evidence>
<dbReference type="VEuPathDB" id="VectorBase:GPPI050858"/>
<reference evidence="1" key="2">
    <citation type="submission" date="2020-05" db="UniProtKB">
        <authorList>
            <consortium name="EnsemblMetazoa"/>
        </authorList>
    </citation>
    <scope>IDENTIFICATION</scope>
    <source>
        <strain evidence="1">IAEA</strain>
    </source>
</reference>
<dbReference type="EnsemblMetazoa" id="GPPI050858-RA">
    <property type="protein sequence ID" value="GPPI050858-PA"/>
    <property type="gene ID" value="GPPI050858"/>
</dbReference>
<dbReference type="AlphaFoldDB" id="A0A1B0C6Z5"/>
<reference evidence="2" key="1">
    <citation type="submission" date="2015-01" db="EMBL/GenBank/DDBJ databases">
        <authorList>
            <person name="Aksoy S."/>
            <person name="Warren W."/>
            <person name="Wilson R.K."/>
        </authorList>
    </citation>
    <scope>NUCLEOTIDE SEQUENCE [LARGE SCALE GENOMIC DNA]</scope>
    <source>
        <strain evidence="2">IAEA</strain>
    </source>
</reference>
<dbReference type="EMBL" id="JXJN01027294">
    <property type="status" value="NOT_ANNOTATED_CDS"/>
    <property type="molecule type" value="Genomic_DNA"/>
</dbReference>
<dbReference type="Proteomes" id="UP000092460">
    <property type="component" value="Unassembled WGS sequence"/>
</dbReference>
<name>A0A1B0C6Z5_9MUSC</name>
<organism evidence="1 2">
    <name type="scientific">Glossina palpalis gambiensis</name>
    <dbReference type="NCBI Taxonomy" id="67801"/>
    <lineage>
        <taxon>Eukaryota</taxon>
        <taxon>Metazoa</taxon>
        <taxon>Ecdysozoa</taxon>
        <taxon>Arthropoda</taxon>
        <taxon>Hexapoda</taxon>
        <taxon>Insecta</taxon>
        <taxon>Pterygota</taxon>
        <taxon>Neoptera</taxon>
        <taxon>Endopterygota</taxon>
        <taxon>Diptera</taxon>
        <taxon>Brachycera</taxon>
        <taxon>Muscomorpha</taxon>
        <taxon>Hippoboscoidea</taxon>
        <taxon>Glossinidae</taxon>
        <taxon>Glossina</taxon>
    </lineage>
</organism>
<proteinExistence type="predicted"/>
<accession>A0A1B0C6Z5</accession>
<protein>
    <submittedName>
        <fullName evidence="1">Uncharacterized protein</fullName>
    </submittedName>
</protein>
<evidence type="ECO:0000313" key="1">
    <source>
        <dbReference type="EnsemblMetazoa" id="GPPI050858-PA"/>
    </source>
</evidence>
<keyword evidence="2" id="KW-1185">Reference proteome</keyword>
<sequence>MGCSTCTGLVGPSQTLELAETGWKFQLTCMRPSRAAAPLSVIVFTNMPNFSRPASAPTPIPIILRPKPSGPFISSTGKTCIFSTRFSSSYSAEAATGLTNSLNYAWVLLEHRATILAHRHHDVNVVFKHSLAALIPTTSTSSISLSSSSSLSLSSSSSSSSLSALLSLLFKSID</sequence>